<dbReference type="GO" id="GO:0006261">
    <property type="term" value="P:DNA-templated DNA replication"/>
    <property type="evidence" value="ECO:0007669"/>
    <property type="project" value="InterPro"/>
</dbReference>
<evidence type="ECO:0000259" key="5">
    <source>
        <dbReference type="SMART" id="SM00482"/>
    </source>
</evidence>
<reference evidence="8" key="1">
    <citation type="submission" date="2020-05" db="EMBL/GenBank/DDBJ databases">
        <authorList>
            <person name="Chiriac C."/>
            <person name="Salcher M."/>
            <person name="Ghai R."/>
            <person name="Kavagutti S V."/>
        </authorList>
    </citation>
    <scope>NUCLEOTIDE SEQUENCE</scope>
</reference>
<dbReference type="EMBL" id="LR797075">
    <property type="protein sequence ID" value="CAB4185374.1"/>
    <property type="molecule type" value="Genomic_DNA"/>
</dbReference>
<feature type="domain" description="3'-5' exonuclease" evidence="4">
    <location>
        <begin position="200"/>
        <end position="384"/>
    </location>
</feature>
<dbReference type="InterPro" id="IPR043502">
    <property type="entry name" value="DNA/RNA_pol_sf"/>
</dbReference>
<keyword evidence="8" id="KW-0269">Exonuclease</keyword>
<dbReference type="GO" id="GO:0008408">
    <property type="term" value="F:3'-5' exonuclease activity"/>
    <property type="evidence" value="ECO:0007669"/>
    <property type="project" value="InterPro"/>
</dbReference>
<evidence type="ECO:0000256" key="1">
    <source>
        <dbReference type="ARBA" id="ARBA00022705"/>
    </source>
</evidence>
<evidence type="ECO:0000256" key="2">
    <source>
        <dbReference type="ARBA" id="ARBA00023109"/>
    </source>
</evidence>
<protein>
    <submittedName>
        <fullName evidence="8">Bifunctional 3'-5' exonuclease/DNA polymerase</fullName>
    </submittedName>
</protein>
<gene>
    <name evidence="6" type="ORF">UFOVP1127_60</name>
    <name evidence="7" type="ORF">UFOVP1242_14</name>
    <name evidence="8" type="ORF">UFOVP1492_74</name>
    <name evidence="9" type="ORF">UFOVP1580_103</name>
</gene>
<dbReference type="GO" id="GO:0006302">
    <property type="term" value="P:double-strand break repair"/>
    <property type="evidence" value="ECO:0007669"/>
    <property type="project" value="TreeGrafter"/>
</dbReference>
<feature type="domain" description="DNA-directed DNA polymerase family A palm" evidence="5">
    <location>
        <begin position="618"/>
        <end position="831"/>
    </location>
</feature>
<keyword evidence="2" id="KW-1194">Viral DNA replication</keyword>
<dbReference type="GO" id="GO:0003677">
    <property type="term" value="F:DNA binding"/>
    <property type="evidence" value="ECO:0007669"/>
    <property type="project" value="InterPro"/>
</dbReference>
<dbReference type="PANTHER" id="PTHR10133">
    <property type="entry name" value="DNA POLYMERASE I"/>
    <property type="match status" value="1"/>
</dbReference>
<dbReference type="Gene3D" id="3.30.420.10">
    <property type="entry name" value="Ribonuclease H-like superfamily/Ribonuclease H"/>
    <property type="match status" value="1"/>
</dbReference>
<evidence type="ECO:0000313" key="6">
    <source>
        <dbReference type="EMBL" id="CAB4185374.1"/>
    </source>
</evidence>
<dbReference type="Pfam" id="PF03167">
    <property type="entry name" value="UDG"/>
    <property type="match status" value="1"/>
</dbReference>
<dbReference type="SMART" id="SM00474">
    <property type="entry name" value="35EXOc"/>
    <property type="match status" value="1"/>
</dbReference>
<dbReference type="PANTHER" id="PTHR10133:SF27">
    <property type="entry name" value="DNA POLYMERASE NU"/>
    <property type="match status" value="1"/>
</dbReference>
<evidence type="ECO:0000256" key="3">
    <source>
        <dbReference type="SAM" id="Coils"/>
    </source>
</evidence>
<dbReference type="SMART" id="SM00482">
    <property type="entry name" value="POLAc"/>
    <property type="match status" value="1"/>
</dbReference>
<sequence length="880" mass="101620">MKQHFENPECQSCPAHTKCASVCLTPPLKTQKPLFVVMDMPDFEDDKHHTFFEARRALFLKNLMDKVCRVELGDVHFTYVQRCRPSDYESASKEDADTCFQLYLLNEIVNAKPRAIITVGETASQVVTGSTQAMSRMRGQDFDVEFSDADDDKHVCRVFPIYGVGYVERNEGAMIQMAKDIQRAYHYSIDFVQPEGKTKWRLVKTTEDLHLLMDYCEQMGVACFDYETSGLDIHAEDFYAIMLGISFQPGGGWAIALQHWEQPILEETRQEWLSILEERFFGNPKIQKIAHNLKFDIQVSKRIGISKFKGRWDDTMLMHHLLDENKLHGLKDIAPEFYPEFEGYEQEVKKYKWVEVPLKLLAPYCVTDTDLTLRLHTAFEDWLLEDEFLYTIYRNLTMPVSRALQEMEWEGAFIDVDFNLQAIADAKLLVQEQELVLKKHPKVKKFEAAEREIVSLKAIEALELKITMAKLERSIRGYREKIEQIKTGQIDDYAGLNFASPPQMARLFYEPHGFKFKKPYDRKKKGEGTGTGKEIISDFNDKTGFVEALLLYRSLQKTLSTYLEGIYKRLDPYNRLHTSFLVHGTTTGRLSSRDPNLQNLPTGAKAKDPKEKEVVKWVKKLFVAPEGYVIMQADFSQAELRIVADYAQEDNMIAAYKAGKDIHAVTGAKLSGHTFEDFIQLPKEDLKRFRTMAKPANFGLIYGQSAAGYQVYAKNNYGVVLTDREASKHRDQFFELYPKLLDYHDLYIEKAKRFGFVRTIYGRKRRLLEINSFDKIKRGEAERQAINSPIQGTAGEFTEFSIALLRDRLNTRVKMFNTVHDSIVFYIPPDILEETAKMISLTCENLPNTEYFARSMKSLGMKVDLEYSPLSWGELEPYEA</sequence>
<organism evidence="8">
    <name type="scientific">uncultured Caudovirales phage</name>
    <dbReference type="NCBI Taxonomy" id="2100421"/>
    <lineage>
        <taxon>Viruses</taxon>
        <taxon>Duplodnaviria</taxon>
        <taxon>Heunggongvirae</taxon>
        <taxon>Uroviricota</taxon>
        <taxon>Caudoviricetes</taxon>
        <taxon>Peduoviridae</taxon>
        <taxon>Maltschvirus</taxon>
        <taxon>Maltschvirus maltsch</taxon>
    </lineage>
</organism>
<dbReference type="Gene3D" id="1.10.150.20">
    <property type="entry name" value="5' to 3' exonuclease, C-terminal subdomain"/>
    <property type="match status" value="1"/>
</dbReference>
<evidence type="ECO:0000313" key="7">
    <source>
        <dbReference type="EMBL" id="CAB4193048.1"/>
    </source>
</evidence>
<dbReference type="InterPro" id="IPR002298">
    <property type="entry name" value="DNA_polymerase_A"/>
</dbReference>
<evidence type="ECO:0000313" key="9">
    <source>
        <dbReference type="EMBL" id="CAB5231549.1"/>
    </source>
</evidence>
<dbReference type="EMBL" id="LR798430">
    <property type="protein sequence ID" value="CAB5231549.1"/>
    <property type="molecule type" value="Genomic_DNA"/>
</dbReference>
<dbReference type="EMBL" id="LR797450">
    <property type="protein sequence ID" value="CAB4217729.1"/>
    <property type="molecule type" value="Genomic_DNA"/>
</dbReference>
<dbReference type="InterPro" id="IPR012337">
    <property type="entry name" value="RNaseH-like_sf"/>
</dbReference>
<keyword evidence="8" id="KW-0540">Nuclease</keyword>
<evidence type="ECO:0000259" key="4">
    <source>
        <dbReference type="SMART" id="SM00474"/>
    </source>
</evidence>
<dbReference type="SUPFAM" id="SSF56672">
    <property type="entry name" value="DNA/RNA polymerases"/>
    <property type="match status" value="1"/>
</dbReference>
<dbReference type="InterPro" id="IPR036397">
    <property type="entry name" value="RNaseH_sf"/>
</dbReference>
<dbReference type="GO" id="GO:0039693">
    <property type="term" value="P:viral DNA genome replication"/>
    <property type="evidence" value="ECO:0007669"/>
    <property type="project" value="UniProtKB-KW"/>
</dbReference>
<dbReference type="SUPFAM" id="SSF53098">
    <property type="entry name" value="Ribonuclease H-like"/>
    <property type="match status" value="1"/>
</dbReference>
<name>A0A6J5SR21_9CAUD</name>
<evidence type="ECO:0000313" key="8">
    <source>
        <dbReference type="EMBL" id="CAB4217729.1"/>
    </source>
</evidence>
<dbReference type="InterPro" id="IPR001098">
    <property type="entry name" value="DNA-dir_DNA_pol_A_palm_dom"/>
</dbReference>
<keyword evidence="1" id="KW-0235">DNA replication</keyword>
<keyword evidence="3" id="KW-0175">Coiled coil</keyword>
<dbReference type="Pfam" id="PF00476">
    <property type="entry name" value="DNA_pol_A"/>
    <property type="match status" value="1"/>
</dbReference>
<dbReference type="PRINTS" id="PR00868">
    <property type="entry name" value="DNAPOLI"/>
</dbReference>
<keyword evidence="8" id="KW-0378">Hydrolase</keyword>
<dbReference type="SUPFAM" id="SSF52141">
    <property type="entry name" value="Uracil-DNA glycosylase-like"/>
    <property type="match status" value="1"/>
</dbReference>
<dbReference type="Gene3D" id="3.30.70.370">
    <property type="match status" value="1"/>
</dbReference>
<dbReference type="Gene3D" id="1.20.1060.10">
    <property type="entry name" value="Taq DNA Polymerase, Chain T, domain 4"/>
    <property type="match status" value="1"/>
</dbReference>
<accession>A0A6J5SR21</accession>
<proteinExistence type="predicted"/>
<dbReference type="InterPro" id="IPR002562">
    <property type="entry name" value="3'-5'_exonuclease_dom"/>
</dbReference>
<dbReference type="GO" id="GO:0003887">
    <property type="term" value="F:DNA-directed DNA polymerase activity"/>
    <property type="evidence" value="ECO:0007669"/>
    <property type="project" value="InterPro"/>
</dbReference>
<feature type="coiled-coil region" evidence="3">
    <location>
        <begin position="461"/>
        <end position="488"/>
    </location>
</feature>
<dbReference type="EMBL" id="LR797197">
    <property type="protein sequence ID" value="CAB4193048.1"/>
    <property type="molecule type" value="Genomic_DNA"/>
</dbReference>
<dbReference type="Gene3D" id="3.40.470.10">
    <property type="entry name" value="Uracil-DNA glycosylase-like domain"/>
    <property type="match status" value="1"/>
</dbReference>
<dbReference type="Pfam" id="PF01612">
    <property type="entry name" value="DNA_pol_A_exo1"/>
    <property type="match status" value="1"/>
</dbReference>
<dbReference type="InterPro" id="IPR005122">
    <property type="entry name" value="Uracil-DNA_glycosylase-like"/>
</dbReference>
<dbReference type="InterPro" id="IPR036895">
    <property type="entry name" value="Uracil-DNA_glycosylase-like_sf"/>
</dbReference>